<feature type="domain" description="Phosphoesterase HXTX" evidence="3">
    <location>
        <begin position="7"/>
        <end position="79"/>
    </location>
</feature>
<dbReference type="GO" id="GO:0004113">
    <property type="term" value="F:2',3'-cyclic-nucleotide 3'-phosphodiesterase activity"/>
    <property type="evidence" value="ECO:0007669"/>
    <property type="project" value="InterPro"/>
</dbReference>
<evidence type="ECO:0000259" key="3">
    <source>
        <dbReference type="Pfam" id="PF02834"/>
    </source>
</evidence>
<evidence type="ECO:0000313" key="4">
    <source>
        <dbReference type="EMBL" id="GAN53890.1"/>
    </source>
</evidence>
<organism evidence="4 5">
    <name type="scientific">Tanticharoenia sakaeratensis NBRC 103193</name>
    <dbReference type="NCBI Taxonomy" id="1231623"/>
    <lineage>
        <taxon>Bacteria</taxon>
        <taxon>Pseudomonadati</taxon>
        <taxon>Pseudomonadota</taxon>
        <taxon>Alphaproteobacteria</taxon>
        <taxon>Acetobacterales</taxon>
        <taxon>Acetobacteraceae</taxon>
        <taxon>Tanticharoenia</taxon>
    </lineage>
</organism>
<sequence length="183" mass="20511">MRFFTAIELSDDQREQLADLRGSLPGATWVPPANYHLTLRFLGEITSRHQAEEIDLALSRVSCASFPLSLCGTGLFSGSRLDRLWIGVARCEALMQLQSRIETALRRAGLPPEKRRFQPHVTIAHMDPMAHDAVARWMQNYNLLSSPPVLVTSFTLFESLRGPDTPVYEPSALYPLDAKANVF</sequence>
<dbReference type="SUPFAM" id="SSF55144">
    <property type="entry name" value="LigT-like"/>
    <property type="match status" value="1"/>
</dbReference>
<comment type="function">
    <text evidence="2">Hydrolyzes RNA 2',3'-cyclic phosphodiester to an RNA 2'-phosphomonoester.</text>
</comment>
<dbReference type="STRING" id="1231623.Tasa_012_066"/>
<dbReference type="PANTHER" id="PTHR35561">
    <property type="entry name" value="RNA 2',3'-CYCLIC PHOSPHODIESTERASE"/>
    <property type="match status" value="1"/>
</dbReference>
<protein>
    <recommendedName>
        <fullName evidence="2">RNA 2',3'-cyclic phosphodiesterase</fullName>
        <shortName evidence="2">RNA 2',3'-CPDase</shortName>
        <ecNumber evidence="2">3.1.4.58</ecNumber>
    </recommendedName>
</protein>
<dbReference type="InterPro" id="IPR009097">
    <property type="entry name" value="Cyclic_Pdiesterase"/>
</dbReference>
<evidence type="ECO:0000256" key="2">
    <source>
        <dbReference type="HAMAP-Rule" id="MF_01940"/>
    </source>
</evidence>
<name>A0A0D6MKB9_9PROT</name>
<dbReference type="EC" id="3.1.4.58" evidence="2"/>
<keyword evidence="5" id="KW-1185">Reference proteome</keyword>
<gene>
    <name evidence="4" type="ORF">Tasa_012_066</name>
</gene>
<dbReference type="EMBL" id="BALE01000012">
    <property type="protein sequence ID" value="GAN53890.1"/>
    <property type="molecule type" value="Genomic_DNA"/>
</dbReference>
<feature type="active site" description="Proton acceptor" evidence="2">
    <location>
        <position position="120"/>
    </location>
</feature>
<dbReference type="Pfam" id="PF02834">
    <property type="entry name" value="LigT_PEase"/>
    <property type="match status" value="2"/>
</dbReference>
<dbReference type="RefSeq" id="WP_048848397.1">
    <property type="nucleotide sequence ID" value="NZ_BALE01000012.1"/>
</dbReference>
<dbReference type="GO" id="GO:0016874">
    <property type="term" value="F:ligase activity"/>
    <property type="evidence" value="ECO:0007669"/>
    <property type="project" value="UniProtKB-KW"/>
</dbReference>
<dbReference type="Gene3D" id="3.90.1140.10">
    <property type="entry name" value="Cyclic phosphodiesterase"/>
    <property type="match status" value="1"/>
</dbReference>
<feature type="short sequence motif" description="HXTX 2" evidence="2">
    <location>
        <begin position="120"/>
        <end position="123"/>
    </location>
</feature>
<accession>A0A0D6MKB9</accession>
<feature type="short sequence motif" description="HXTX 1" evidence="2">
    <location>
        <begin position="36"/>
        <end position="39"/>
    </location>
</feature>
<dbReference type="NCBIfam" id="TIGR02258">
    <property type="entry name" value="2_5_ligase"/>
    <property type="match status" value="1"/>
</dbReference>
<feature type="domain" description="Phosphoesterase HXTX" evidence="3">
    <location>
        <begin position="92"/>
        <end position="168"/>
    </location>
</feature>
<evidence type="ECO:0000313" key="5">
    <source>
        <dbReference type="Proteomes" id="UP000032679"/>
    </source>
</evidence>
<dbReference type="InterPro" id="IPR004175">
    <property type="entry name" value="RNA_CPDase"/>
</dbReference>
<comment type="similarity">
    <text evidence="2">Belongs to the 2H phosphoesterase superfamily. ThpR family.</text>
</comment>
<reference evidence="4 5" key="1">
    <citation type="submission" date="2012-10" db="EMBL/GenBank/DDBJ databases">
        <title>Genome sequencing of Tanticharoenia sakaeratensis NBRC 103193.</title>
        <authorList>
            <person name="Azuma Y."/>
            <person name="Hadano H."/>
            <person name="Hirakawa H."/>
            <person name="Matsushita K."/>
        </authorList>
    </citation>
    <scope>NUCLEOTIDE SEQUENCE [LARGE SCALE GENOMIC DNA]</scope>
    <source>
        <strain evidence="4 5">NBRC 103193</strain>
    </source>
</reference>
<dbReference type="PANTHER" id="PTHR35561:SF1">
    <property type="entry name" value="RNA 2',3'-CYCLIC PHOSPHODIESTERASE"/>
    <property type="match status" value="1"/>
</dbReference>
<dbReference type="AlphaFoldDB" id="A0A0D6MKB9"/>
<comment type="caution">
    <text evidence="4">The sequence shown here is derived from an EMBL/GenBank/DDBJ whole genome shotgun (WGS) entry which is preliminary data.</text>
</comment>
<keyword evidence="4" id="KW-0436">Ligase</keyword>
<comment type="catalytic activity">
    <reaction evidence="2">
        <text>a 3'-end 2',3'-cyclophospho-ribonucleotide-RNA + H2O = a 3'-end 2'-phospho-ribonucleotide-RNA + H(+)</text>
        <dbReference type="Rhea" id="RHEA:11828"/>
        <dbReference type="Rhea" id="RHEA-COMP:10464"/>
        <dbReference type="Rhea" id="RHEA-COMP:17353"/>
        <dbReference type="ChEBI" id="CHEBI:15377"/>
        <dbReference type="ChEBI" id="CHEBI:15378"/>
        <dbReference type="ChEBI" id="CHEBI:83064"/>
        <dbReference type="ChEBI" id="CHEBI:173113"/>
        <dbReference type="EC" id="3.1.4.58"/>
    </reaction>
</comment>
<feature type="active site" description="Proton donor" evidence="2">
    <location>
        <position position="36"/>
    </location>
</feature>
<dbReference type="HAMAP" id="MF_01940">
    <property type="entry name" value="RNA_CPDase"/>
    <property type="match status" value="1"/>
</dbReference>
<keyword evidence="1 2" id="KW-0378">Hydrolase</keyword>
<dbReference type="InterPro" id="IPR014051">
    <property type="entry name" value="Phosphoesterase_HXTX"/>
</dbReference>
<dbReference type="OrthoDB" id="9793819at2"/>
<evidence type="ECO:0000256" key="1">
    <source>
        <dbReference type="ARBA" id="ARBA00022801"/>
    </source>
</evidence>
<dbReference type="GO" id="GO:0008664">
    <property type="term" value="F:RNA 2',3'-cyclic 3'-phosphodiesterase activity"/>
    <property type="evidence" value="ECO:0007669"/>
    <property type="project" value="UniProtKB-EC"/>
</dbReference>
<dbReference type="Proteomes" id="UP000032679">
    <property type="component" value="Unassembled WGS sequence"/>
</dbReference>
<proteinExistence type="inferred from homology"/>